<evidence type="ECO:0000256" key="1">
    <source>
        <dbReference type="SAM" id="Coils"/>
    </source>
</evidence>
<dbReference type="AlphaFoldDB" id="A0A812ZUJ0"/>
<feature type="coiled-coil region" evidence="1">
    <location>
        <begin position="33"/>
        <end position="60"/>
    </location>
</feature>
<gene>
    <name evidence="3" type="primary">PRKG2</name>
    <name evidence="3" type="ORF">SNEC2469_LOCUS25372</name>
</gene>
<name>A0A812ZUJ0_9DINO</name>
<evidence type="ECO:0000313" key="4">
    <source>
        <dbReference type="Proteomes" id="UP000601435"/>
    </source>
</evidence>
<feature type="region of interest" description="Disordered" evidence="2">
    <location>
        <begin position="136"/>
        <end position="195"/>
    </location>
</feature>
<reference evidence="3" key="1">
    <citation type="submission" date="2021-02" db="EMBL/GenBank/DDBJ databases">
        <authorList>
            <person name="Dougan E. K."/>
            <person name="Rhodes N."/>
            <person name="Thang M."/>
            <person name="Chan C."/>
        </authorList>
    </citation>
    <scope>NUCLEOTIDE SEQUENCE</scope>
</reference>
<evidence type="ECO:0000256" key="2">
    <source>
        <dbReference type="SAM" id="MobiDB-lite"/>
    </source>
</evidence>
<keyword evidence="1" id="KW-0175">Coiled coil</keyword>
<keyword evidence="4" id="KW-1185">Reference proteome</keyword>
<comment type="caution">
    <text evidence="3">The sequence shown here is derived from an EMBL/GenBank/DDBJ whole genome shotgun (WGS) entry which is preliminary data.</text>
</comment>
<feature type="compositionally biased region" description="Low complexity" evidence="2">
    <location>
        <begin position="173"/>
        <end position="182"/>
    </location>
</feature>
<feature type="region of interest" description="Disordered" evidence="2">
    <location>
        <begin position="304"/>
        <end position="336"/>
    </location>
</feature>
<feature type="compositionally biased region" description="Basic and acidic residues" evidence="2">
    <location>
        <begin position="266"/>
        <end position="279"/>
    </location>
</feature>
<protein>
    <submittedName>
        <fullName evidence="3">PRKG2 protein</fullName>
    </submittedName>
</protein>
<proteinExistence type="predicted"/>
<evidence type="ECO:0000313" key="3">
    <source>
        <dbReference type="EMBL" id="CAE7839313.1"/>
    </source>
</evidence>
<feature type="region of interest" description="Disordered" evidence="2">
    <location>
        <begin position="101"/>
        <end position="122"/>
    </location>
</feature>
<feature type="region of interest" description="Disordered" evidence="2">
    <location>
        <begin position="264"/>
        <end position="289"/>
    </location>
</feature>
<accession>A0A812ZUJ0</accession>
<dbReference type="EMBL" id="CAJNJA010049963">
    <property type="protein sequence ID" value="CAE7839313.1"/>
    <property type="molecule type" value="Genomic_DNA"/>
</dbReference>
<organism evidence="3 4">
    <name type="scientific">Symbiodinium necroappetens</name>
    <dbReference type="NCBI Taxonomy" id="1628268"/>
    <lineage>
        <taxon>Eukaryota</taxon>
        <taxon>Sar</taxon>
        <taxon>Alveolata</taxon>
        <taxon>Dinophyceae</taxon>
        <taxon>Suessiales</taxon>
        <taxon>Symbiodiniaceae</taxon>
        <taxon>Symbiodinium</taxon>
    </lineage>
</organism>
<sequence>MKEVRNALFVETPAAAQGHLAAQQLLDEVRTERERRLAEKRYLEDQIKKLKSEVEEMEEGQAATPAFDHEKEKLKASVRQLKMSIESKDRYACWVCNRAHERQDESAEGSDAGEDSDKHDECVMMRRRLVEMEEEIRELTGEGGAAETSEPAQARAQEPSARVSHEPPSVTESRLSPSSTLRSSRDRMPTPWTQASTVAEVSVQFSDSVSAVTSLEVPENVPEVGNRSVRDRILTPFVAANVTASEDRRALLAPGLSTVEEFEAQSSRERLRSSRDRMPTPHVSSEMIEETEFYASSAKTVRISPAADTEAPHTFSPFQPLAEDGPAERDKPPLSS</sequence>
<dbReference type="Proteomes" id="UP000601435">
    <property type="component" value="Unassembled WGS sequence"/>
</dbReference>
<feature type="compositionally biased region" description="Basic and acidic residues" evidence="2">
    <location>
        <begin position="326"/>
        <end position="336"/>
    </location>
</feature>
<dbReference type="OrthoDB" id="10522409at2759"/>
<feature type="non-terminal residue" evidence="3">
    <location>
        <position position="1"/>
    </location>
</feature>